<dbReference type="SUPFAM" id="SSF51230">
    <property type="entry name" value="Single hybrid motif"/>
    <property type="match status" value="1"/>
</dbReference>
<dbReference type="Gene3D" id="2.40.50.100">
    <property type="match status" value="1"/>
</dbReference>
<reference evidence="2" key="1">
    <citation type="submission" date="2022-12" db="EMBL/GenBank/DDBJ databases">
        <title>Complete genome sequence of an Australian strain of Rouxiella badensis DAR84756 and resolution of the R. badensis DSM100043 and R. chamberiensis DSM28324 genomes.</title>
        <authorList>
            <person name="Paul S."/>
            <person name="Anderson P.J."/>
            <person name="Maynard G."/>
            <person name="Dyall-Smith M."/>
            <person name="Kudinha T."/>
        </authorList>
    </citation>
    <scope>NUCLEOTIDE SEQUENCE</scope>
    <source>
        <strain evidence="2">DSM 28324</strain>
    </source>
</reference>
<dbReference type="EMBL" id="CP114058">
    <property type="protein sequence ID" value="WAT02435.1"/>
    <property type="molecule type" value="Genomic_DNA"/>
</dbReference>
<sequence>MIAINDIRQIARQMQNSGLGKIEINGKDFSLRLRCEGKDFSGSENQPRSQTSFTVKAAVKGQFWASHPMQEKSALARGAQVKAGDCLGFLQTGDLMTPIRSPQDGEIRVLNVANGEQVGRGRVLFTLQPAAQTVRHEEAEHALY</sequence>
<organism evidence="2 3">
    <name type="scientific">Rouxiella chamberiensis</name>
    <dbReference type="NCBI Taxonomy" id="1513468"/>
    <lineage>
        <taxon>Bacteria</taxon>
        <taxon>Pseudomonadati</taxon>
        <taxon>Pseudomonadota</taxon>
        <taxon>Gammaproteobacteria</taxon>
        <taxon>Enterobacterales</taxon>
        <taxon>Yersiniaceae</taxon>
        <taxon>Rouxiella</taxon>
    </lineage>
</organism>
<evidence type="ECO:0000313" key="2">
    <source>
        <dbReference type="EMBL" id="WAT02435.1"/>
    </source>
</evidence>
<feature type="domain" description="Lipoyl-binding" evidence="1">
    <location>
        <begin position="67"/>
        <end position="127"/>
    </location>
</feature>
<keyword evidence="3" id="KW-1185">Reference proteome</keyword>
<dbReference type="Pfam" id="PF00364">
    <property type="entry name" value="Biotin_lipoyl"/>
    <property type="match status" value="1"/>
</dbReference>
<dbReference type="Proteomes" id="UP001164712">
    <property type="component" value="Chromosome"/>
</dbReference>
<gene>
    <name evidence="2" type="ORF">O1V66_07505</name>
</gene>
<accession>A0ABY7HSP9</accession>
<dbReference type="RefSeq" id="WP_045047779.1">
    <property type="nucleotide sequence ID" value="NZ_CP114058.1"/>
</dbReference>
<protein>
    <submittedName>
        <fullName evidence="2">Acetyl-CoA carboxylase biotin carboxyl carrier protein subunit</fullName>
    </submittedName>
</protein>
<name>A0ABY7HSP9_9GAMM</name>
<proteinExistence type="predicted"/>
<dbReference type="InterPro" id="IPR011053">
    <property type="entry name" value="Single_hybrid_motif"/>
</dbReference>
<evidence type="ECO:0000313" key="3">
    <source>
        <dbReference type="Proteomes" id="UP001164712"/>
    </source>
</evidence>
<dbReference type="InterPro" id="IPR000089">
    <property type="entry name" value="Biotin_lipoyl"/>
</dbReference>
<evidence type="ECO:0000259" key="1">
    <source>
        <dbReference type="Pfam" id="PF00364"/>
    </source>
</evidence>